<dbReference type="RefSeq" id="WP_128321465.1">
    <property type="nucleotide sequence ID" value="NZ_QJRG01000033.1"/>
</dbReference>
<keyword evidence="1" id="KW-1134">Transmembrane beta strand</keyword>
<dbReference type="InterPro" id="IPR051544">
    <property type="entry name" value="TPS_OM_transporter"/>
</dbReference>
<dbReference type="Gene3D" id="2.40.160.50">
    <property type="entry name" value="membrane protein fhac: a member of the omp85/tpsb transporter family"/>
    <property type="match status" value="1"/>
</dbReference>
<dbReference type="GO" id="GO:0008320">
    <property type="term" value="F:protein transmembrane transporter activity"/>
    <property type="evidence" value="ECO:0007669"/>
    <property type="project" value="TreeGrafter"/>
</dbReference>
<dbReference type="InterPro" id="IPR013686">
    <property type="entry name" value="Polypept-transport_assoc_ShlB"/>
</dbReference>
<evidence type="ECO:0000313" key="8">
    <source>
        <dbReference type="Proteomes" id="UP000288983"/>
    </source>
</evidence>
<dbReference type="PANTHER" id="PTHR34597:SF6">
    <property type="entry name" value="BLR6126 PROTEIN"/>
    <property type="match status" value="1"/>
</dbReference>
<comment type="caution">
    <text evidence="7">The sequence shown here is derived from an EMBL/GenBank/DDBJ whole genome shotgun (WGS) entry which is preliminary data.</text>
</comment>
<dbReference type="Pfam" id="PF08479">
    <property type="entry name" value="POTRA_2"/>
    <property type="match status" value="1"/>
</dbReference>
<evidence type="ECO:0000259" key="5">
    <source>
        <dbReference type="Pfam" id="PF03865"/>
    </source>
</evidence>
<evidence type="ECO:0000259" key="6">
    <source>
        <dbReference type="Pfam" id="PF08479"/>
    </source>
</evidence>
<keyword evidence="2" id="KW-0812">Transmembrane</keyword>
<dbReference type="Pfam" id="PF03865">
    <property type="entry name" value="ShlB"/>
    <property type="match status" value="1"/>
</dbReference>
<accession>A0A443ZYW3</accession>
<feature type="domain" description="Polypeptide-transport-associated ShlB-type" evidence="6">
    <location>
        <begin position="71"/>
        <end position="145"/>
    </location>
</feature>
<dbReference type="GO" id="GO:0098046">
    <property type="term" value="C:type V protein secretion system complex"/>
    <property type="evidence" value="ECO:0007669"/>
    <property type="project" value="TreeGrafter"/>
</dbReference>
<dbReference type="GO" id="GO:0046819">
    <property type="term" value="P:protein secretion by the type V secretion system"/>
    <property type="evidence" value="ECO:0007669"/>
    <property type="project" value="TreeGrafter"/>
</dbReference>
<feature type="signal peptide" evidence="4">
    <location>
        <begin position="1"/>
        <end position="19"/>
    </location>
</feature>
<dbReference type="OrthoDB" id="5753546at2"/>
<proteinExistence type="predicted"/>
<protein>
    <recommendedName>
        <fullName evidence="9">ShlB/FhaC/HecB family hemolysin secretion/activation protein</fullName>
    </recommendedName>
</protein>
<evidence type="ECO:0000313" key="7">
    <source>
        <dbReference type="EMBL" id="RWU26325.1"/>
    </source>
</evidence>
<dbReference type="PANTHER" id="PTHR34597">
    <property type="entry name" value="SLR1661 PROTEIN"/>
    <property type="match status" value="1"/>
</dbReference>
<organism evidence="7 8">
    <name type="scientific">Pseudomonas alkylphenolica</name>
    <dbReference type="NCBI Taxonomy" id="237609"/>
    <lineage>
        <taxon>Bacteria</taxon>
        <taxon>Pseudomonadati</taxon>
        <taxon>Pseudomonadota</taxon>
        <taxon>Gammaproteobacteria</taxon>
        <taxon>Pseudomonadales</taxon>
        <taxon>Pseudomonadaceae</taxon>
        <taxon>Pseudomonas</taxon>
    </lineage>
</organism>
<evidence type="ECO:0000256" key="4">
    <source>
        <dbReference type="SAM" id="SignalP"/>
    </source>
</evidence>
<dbReference type="Gene3D" id="3.10.20.310">
    <property type="entry name" value="membrane protein fhac"/>
    <property type="match status" value="1"/>
</dbReference>
<keyword evidence="1" id="KW-0472">Membrane</keyword>
<dbReference type="AlphaFoldDB" id="A0A443ZYW3"/>
<reference evidence="7 8" key="1">
    <citation type="submission" date="2018-06" db="EMBL/GenBank/DDBJ databases">
        <title>Bacteria isolated from soil of Wuhan.</title>
        <authorList>
            <person name="Wei X."/>
            <person name="Chunhua H."/>
        </authorList>
    </citation>
    <scope>NUCLEOTIDE SEQUENCE [LARGE SCALE GENOMIC DNA]</scope>
    <source>
        <strain evidence="8">xwS2</strain>
    </source>
</reference>
<evidence type="ECO:0000256" key="3">
    <source>
        <dbReference type="ARBA" id="ARBA00023237"/>
    </source>
</evidence>
<evidence type="ECO:0008006" key="9">
    <source>
        <dbReference type="Google" id="ProtNLM"/>
    </source>
</evidence>
<keyword evidence="4" id="KW-0732">Signal</keyword>
<dbReference type="Proteomes" id="UP000288983">
    <property type="component" value="Unassembled WGS sequence"/>
</dbReference>
<dbReference type="EMBL" id="QJRG01000033">
    <property type="protein sequence ID" value="RWU26325.1"/>
    <property type="molecule type" value="Genomic_DNA"/>
</dbReference>
<feature type="domain" description="Haemolysin activator HlyB C-terminal" evidence="5">
    <location>
        <begin position="220"/>
        <end position="517"/>
    </location>
</feature>
<sequence>MRSLAVAILGLSWASVPCAEPLPSYLNSNEVERSLPAPNLPIDAYRPHLPVLRLPLPAVQPQALPANTRIKVRKVRFEGGSLYALSDLRDNYQRLINRDVTLAELTEATERLTQRYQQDDYVLSYAYLPPQDFADGRVQVVLVEGYIRDVELHGDIGPAATYLKQLASKLKAERPIMRKTLERYTSLMSRVPGVSLAAEVTSAGTSDGATTLNVHASRQPFTATLDLGDSNRESLQALLGVSSNAQTSLAEQVSFSALFPPGNAHEHYYRLDYSQYLDSEGSQLNLSATQLRSDPNAWVRLNTGIDLRQHRDLDRYSIGLSQTLTASSHEWLSVAGRFYTVNDDTDYEGVDVPLRYNSRTDLRALGFEGDWRTTTARQLRILSVGAYQGLDYLGANTDSEIDLDFLRVRVAGVQSDGFFDHWQGVASAALYWSNDSLPDSERAVFGGQSFGRGYPGDQASGDKGWGAAYELNYSIQGTGDLLRLVQPYGVVDAARSWFNQLDVRDSRLSSVALGVRMGDARNYSLSLEAAKPMSDIALDSFDRRPRYTLSFRYQL</sequence>
<evidence type="ECO:0000256" key="2">
    <source>
        <dbReference type="ARBA" id="ARBA00022692"/>
    </source>
</evidence>
<name>A0A443ZYW3_9PSED</name>
<gene>
    <name evidence="7" type="ORF">DM813_00440</name>
</gene>
<keyword evidence="3" id="KW-0998">Cell outer membrane</keyword>
<feature type="chain" id="PRO_5019212141" description="ShlB/FhaC/HecB family hemolysin secretion/activation protein" evidence="4">
    <location>
        <begin position="20"/>
        <end position="555"/>
    </location>
</feature>
<dbReference type="InterPro" id="IPR005565">
    <property type="entry name" value="Hemolysn_activator_HlyB_C"/>
</dbReference>
<evidence type="ECO:0000256" key="1">
    <source>
        <dbReference type="ARBA" id="ARBA00022452"/>
    </source>
</evidence>